<dbReference type="Pfam" id="PF25869">
    <property type="entry name" value="3HB_CusB"/>
    <property type="match status" value="1"/>
</dbReference>
<gene>
    <name evidence="6" type="ORF">E2R65_10690</name>
</gene>
<reference evidence="6 7" key="1">
    <citation type="journal article" date="2016" name="Int. J. Syst. Evol. Microbiol.">
        <title>Proposal of Mucilaginibacter phyllosphaerae sp. nov. isolated from the phyllosphere of Galium album.</title>
        <authorList>
            <person name="Aydogan E.L."/>
            <person name="Busse H.J."/>
            <person name="Moser G."/>
            <person name="Muller C."/>
            <person name="Kampfer P."/>
            <person name="Glaeser S.P."/>
        </authorList>
    </citation>
    <scope>NUCLEOTIDE SEQUENCE [LARGE SCALE GENOMIC DNA]</scope>
    <source>
        <strain evidence="6 7">PP-F2FG21</strain>
    </source>
</reference>
<dbReference type="SUPFAM" id="SSF111369">
    <property type="entry name" value="HlyD-like secretion proteins"/>
    <property type="match status" value="1"/>
</dbReference>
<dbReference type="GO" id="GO:0015679">
    <property type="term" value="P:plasma membrane copper ion transport"/>
    <property type="evidence" value="ECO:0007669"/>
    <property type="project" value="TreeGrafter"/>
</dbReference>
<evidence type="ECO:0000256" key="1">
    <source>
        <dbReference type="ARBA" id="ARBA00022448"/>
    </source>
</evidence>
<proteinExistence type="predicted"/>
<dbReference type="Proteomes" id="UP000297248">
    <property type="component" value="Unassembled WGS sequence"/>
</dbReference>
<dbReference type="InterPro" id="IPR045800">
    <property type="entry name" value="HMBD"/>
</dbReference>
<feature type="domain" description="Heavy metal binding" evidence="2">
    <location>
        <begin position="69"/>
        <end position="96"/>
    </location>
</feature>
<name>A0A4Y8AFH0_9SPHI</name>
<dbReference type="Pfam" id="PF19335">
    <property type="entry name" value="HMBD"/>
    <property type="match status" value="1"/>
</dbReference>
<dbReference type="GO" id="GO:0030288">
    <property type="term" value="C:outer membrane-bounded periplasmic space"/>
    <property type="evidence" value="ECO:0007669"/>
    <property type="project" value="TreeGrafter"/>
</dbReference>
<dbReference type="Gene3D" id="2.40.30.170">
    <property type="match status" value="1"/>
</dbReference>
<dbReference type="Gene3D" id="6.10.140.730">
    <property type="match status" value="1"/>
</dbReference>
<feature type="domain" description="CzcB-like C-terminal circularly permuted SH3-like" evidence="5">
    <location>
        <begin position="380"/>
        <end position="433"/>
    </location>
</feature>
<dbReference type="AlphaFoldDB" id="A0A4Y8AFH0"/>
<dbReference type="Pfam" id="PF25954">
    <property type="entry name" value="Beta-barrel_RND_2"/>
    <property type="match status" value="1"/>
</dbReference>
<protein>
    <submittedName>
        <fullName evidence="6">Efflux RND transporter periplasmic adaptor subunit</fullName>
    </submittedName>
</protein>
<dbReference type="InterPro" id="IPR058649">
    <property type="entry name" value="CzcB_C"/>
</dbReference>
<evidence type="ECO:0000259" key="4">
    <source>
        <dbReference type="Pfam" id="PF25954"/>
    </source>
</evidence>
<sequence>MVLRICKWYEWKHLTAYRNYYDYRLLTKRKMKNIKIVFGCILLTSMLSSACSDKKVKTMPVADEKMTGKFTCPMHPQIMEDHIGNCPICGMSLVKKSGTAGKSAGISLLTVLQPVNSTVISNVKAVHPEQKTVPTQISAQGYLDFDTRTFNNIAARFPGRIEKLYLKYRFQQVHRGQRIFDVYSPEMVTAQQDLLFLNANSPQETNLISAVKQKLLLLGMTTGQVNQVIISGKLYYSLPVFSPYQGYITDVPGNRMAGTAWQSQGMAFESNSPLTIKEGIYVETGQTVFNVIDPSRLWAVIKVDPASLAALKLNQRVKISIPDQPEVSISGKVDFIEPVLQSGDKTTSIRVYIKNDAHHLKVNNLVQATIQTGETAGLWIPRTAITDLGQTKIVWIKDGSVYRAHQITTGMSHNNEIEIKNGLSATDNVAADAQYLTDSESFIKTDNHEK</sequence>
<dbReference type="PANTHER" id="PTHR30097">
    <property type="entry name" value="CATION EFFLUX SYSTEM PROTEIN CUSB"/>
    <property type="match status" value="1"/>
</dbReference>
<dbReference type="GO" id="GO:0046914">
    <property type="term" value="F:transition metal ion binding"/>
    <property type="evidence" value="ECO:0007669"/>
    <property type="project" value="TreeGrafter"/>
</dbReference>
<dbReference type="InterPro" id="IPR058791">
    <property type="entry name" value="3HB_CusB"/>
</dbReference>
<dbReference type="Gene3D" id="2.40.420.20">
    <property type="match status" value="1"/>
</dbReference>
<evidence type="ECO:0000313" key="7">
    <source>
        <dbReference type="Proteomes" id="UP000297248"/>
    </source>
</evidence>
<dbReference type="InterPro" id="IPR058792">
    <property type="entry name" value="Beta-barrel_RND_2"/>
</dbReference>
<accession>A0A4Y8AFH0</accession>
<evidence type="ECO:0000313" key="6">
    <source>
        <dbReference type="EMBL" id="TEW66872.1"/>
    </source>
</evidence>
<keyword evidence="1" id="KW-0813">Transport</keyword>
<dbReference type="EMBL" id="SNQG01000003">
    <property type="protein sequence ID" value="TEW66872.1"/>
    <property type="molecule type" value="Genomic_DNA"/>
</dbReference>
<organism evidence="6 7">
    <name type="scientific">Mucilaginibacter phyllosphaerae</name>
    <dbReference type="NCBI Taxonomy" id="1812349"/>
    <lineage>
        <taxon>Bacteria</taxon>
        <taxon>Pseudomonadati</taxon>
        <taxon>Bacteroidota</taxon>
        <taxon>Sphingobacteriia</taxon>
        <taxon>Sphingobacteriales</taxon>
        <taxon>Sphingobacteriaceae</taxon>
        <taxon>Mucilaginibacter</taxon>
    </lineage>
</organism>
<evidence type="ECO:0000259" key="3">
    <source>
        <dbReference type="Pfam" id="PF25869"/>
    </source>
</evidence>
<evidence type="ECO:0000259" key="5">
    <source>
        <dbReference type="Pfam" id="PF25975"/>
    </source>
</evidence>
<dbReference type="InterPro" id="IPR051909">
    <property type="entry name" value="MFP_Cation_Efflux"/>
</dbReference>
<feature type="domain" description="CusB-like three alpha-helical bundle" evidence="3">
    <location>
        <begin position="186"/>
        <end position="234"/>
    </location>
</feature>
<dbReference type="GO" id="GO:0060003">
    <property type="term" value="P:copper ion export"/>
    <property type="evidence" value="ECO:0007669"/>
    <property type="project" value="TreeGrafter"/>
</dbReference>
<evidence type="ECO:0000259" key="2">
    <source>
        <dbReference type="Pfam" id="PF19335"/>
    </source>
</evidence>
<feature type="domain" description="CusB-like beta-barrel" evidence="4">
    <location>
        <begin position="297"/>
        <end position="372"/>
    </location>
</feature>
<dbReference type="PANTHER" id="PTHR30097:SF15">
    <property type="entry name" value="CATION EFFLUX SYSTEM PROTEIN CUSB"/>
    <property type="match status" value="1"/>
</dbReference>
<comment type="caution">
    <text evidence="6">The sequence shown here is derived from an EMBL/GenBank/DDBJ whole genome shotgun (WGS) entry which is preliminary data.</text>
</comment>
<dbReference type="Pfam" id="PF25975">
    <property type="entry name" value="CzcB_C"/>
    <property type="match status" value="1"/>
</dbReference>